<feature type="coiled-coil region" evidence="7">
    <location>
        <begin position="420"/>
        <end position="451"/>
    </location>
</feature>
<evidence type="ECO:0000313" key="10">
    <source>
        <dbReference type="Proteomes" id="UP000597617"/>
    </source>
</evidence>
<dbReference type="SMART" id="SM00387">
    <property type="entry name" value="HATPase_c"/>
    <property type="match status" value="1"/>
</dbReference>
<dbReference type="Gene3D" id="3.30.450.20">
    <property type="entry name" value="PAS domain"/>
    <property type="match status" value="2"/>
</dbReference>
<keyword evidence="5" id="KW-0418">Kinase</keyword>
<dbReference type="InterPro" id="IPR035965">
    <property type="entry name" value="PAS-like_dom_sf"/>
</dbReference>
<evidence type="ECO:0000313" key="9">
    <source>
        <dbReference type="EMBL" id="MBF9239648.1"/>
    </source>
</evidence>
<dbReference type="InterPro" id="IPR036890">
    <property type="entry name" value="HATPase_C_sf"/>
</dbReference>
<comment type="catalytic activity">
    <reaction evidence="1">
        <text>ATP + protein L-histidine = ADP + protein N-phospho-L-histidine.</text>
        <dbReference type="EC" id="2.7.13.3"/>
    </reaction>
</comment>
<dbReference type="InterPro" id="IPR036097">
    <property type="entry name" value="HisK_dim/P_sf"/>
</dbReference>
<comment type="caution">
    <text evidence="9">The sequence shown here is derived from an EMBL/GenBank/DDBJ whole genome shotgun (WGS) entry which is preliminary data.</text>
</comment>
<dbReference type="Pfam" id="PF02518">
    <property type="entry name" value="HATPase_c"/>
    <property type="match status" value="1"/>
</dbReference>
<dbReference type="SUPFAM" id="SSF55874">
    <property type="entry name" value="ATPase domain of HSP90 chaperone/DNA topoisomerase II/histidine kinase"/>
    <property type="match status" value="1"/>
</dbReference>
<dbReference type="SMART" id="SM00388">
    <property type="entry name" value="HisKA"/>
    <property type="match status" value="1"/>
</dbReference>
<feature type="domain" description="Histidine kinase" evidence="8">
    <location>
        <begin position="461"/>
        <end position="679"/>
    </location>
</feature>
<dbReference type="Pfam" id="PF00512">
    <property type="entry name" value="HisKA"/>
    <property type="match status" value="1"/>
</dbReference>
<keyword evidence="4" id="KW-0808">Transferase</keyword>
<dbReference type="SUPFAM" id="SSF47384">
    <property type="entry name" value="Homodimeric domain of signal transducing histidine kinase"/>
    <property type="match status" value="1"/>
</dbReference>
<dbReference type="Pfam" id="PF08448">
    <property type="entry name" value="PAS_4"/>
    <property type="match status" value="2"/>
</dbReference>
<dbReference type="PANTHER" id="PTHR42878">
    <property type="entry name" value="TWO-COMPONENT HISTIDINE KINASE"/>
    <property type="match status" value="1"/>
</dbReference>
<dbReference type="InterPro" id="IPR013656">
    <property type="entry name" value="PAS_4"/>
</dbReference>
<evidence type="ECO:0000256" key="5">
    <source>
        <dbReference type="ARBA" id="ARBA00022777"/>
    </source>
</evidence>
<name>A0ABS0IP25_9BACT</name>
<proteinExistence type="predicted"/>
<evidence type="ECO:0000256" key="1">
    <source>
        <dbReference type="ARBA" id="ARBA00000085"/>
    </source>
</evidence>
<dbReference type="EC" id="2.7.13.3" evidence="2"/>
<dbReference type="PRINTS" id="PR00344">
    <property type="entry name" value="BCTRLSENSOR"/>
</dbReference>
<keyword evidence="10" id="KW-1185">Reference proteome</keyword>
<gene>
    <name evidence="9" type="ORF">I2I05_19805</name>
</gene>
<dbReference type="EMBL" id="JADQDQ010000015">
    <property type="protein sequence ID" value="MBF9239648.1"/>
    <property type="molecule type" value="Genomic_DNA"/>
</dbReference>
<protein>
    <recommendedName>
        <fullName evidence="2">histidine kinase</fullName>
        <ecNumber evidence="2">2.7.13.3</ecNumber>
    </recommendedName>
</protein>
<dbReference type="InterPro" id="IPR000014">
    <property type="entry name" value="PAS"/>
</dbReference>
<sequence length="687" mass="75095">MTSSPSVRPVPPAADLQALLEVSLTALALWRPCYGPDGATVTDFACEYLNPAGQQLLGQPEQPEETFAALFPNARESGLLAFCGRVFATDEPGQFEVILALDDLAISYHVAARRQGERLATSFTDIAGEPCTAVALALHASRAAETVARADAERQRATLARYLGRTHAAICVLRGPTHALDYCNPTFERLFSGRPLPPGTPLAEVLPAGVKQGLAARLRRVYRTGTSYFGVERPVALEPAGDQPVRTHYFTFSFDAYQEDGRTAGVSIFAYDVTEAVSARSRAETLQAEVLAATRQQLAERDTFHEVFEQTPALVALVRQPGHRFEYVNPAYQSLFPGRLLVGHDLTNALPELRAQGFIDLLDRVYQTGETYFGAELPFVATPADGLLAHQEYFNFTLQAFREAGYIAGISIFAFNVTEQVLARNEREAQRQQLQEANRALTESNDQLLRTNVDLDTFIYTASHDLKTPITNLEGLLHALREELPAALLKANAVPPLLDRMQGAMDRFQLTLAQLTDFTKLQRANIQPAESVDLATLVADIRLDLAQLLTTTDAQLTIDVASCPRVSFAPKNLRSILYNLLSNAVKYRSPDRPPRVELRCRSAENGTVVLDVHDNGLGLTEAQQSKLFGLFQRLHTHGEGTGIGLFMVKRIVENAGGTISVQSTPDVGTTFTITLPALAVAEPPSAL</sequence>
<dbReference type="InterPro" id="IPR050351">
    <property type="entry name" value="BphY/WalK/GraS-like"/>
</dbReference>
<evidence type="ECO:0000259" key="8">
    <source>
        <dbReference type="PROSITE" id="PS50109"/>
    </source>
</evidence>
<evidence type="ECO:0000256" key="2">
    <source>
        <dbReference type="ARBA" id="ARBA00012438"/>
    </source>
</evidence>
<dbReference type="PROSITE" id="PS50109">
    <property type="entry name" value="HIS_KIN"/>
    <property type="match status" value="1"/>
</dbReference>
<dbReference type="Proteomes" id="UP000597617">
    <property type="component" value="Unassembled WGS sequence"/>
</dbReference>
<evidence type="ECO:0000256" key="3">
    <source>
        <dbReference type="ARBA" id="ARBA00022553"/>
    </source>
</evidence>
<dbReference type="Gene3D" id="3.30.565.10">
    <property type="entry name" value="Histidine kinase-like ATPase, C-terminal domain"/>
    <property type="match status" value="1"/>
</dbReference>
<reference evidence="9 10" key="1">
    <citation type="submission" date="2020-11" db="EMBL/GenBank/DDBJ databases">
        <authorList>
            <person name="Kim M.K."/>
        </authorList>
    </citation>
    <scope>NUCLEOTIDE SEQUENCE [LARGE SCALE GENOMIC DNA]</scope>
    <source>
        <strain evidence="9 10">BT683</strain>
    </source>
</reference>
<dbReference type="CDD" id="cd00082">
    <property type="entry name" value="HisKA"/>
    <property type="match status" value="1"/>
</dbReference>
<accession>A0ABS0IP25</accession>
<dbReference type="SUPFAM" id="SSF55785">
    <property type="entry name" value="PYP-like sensor domain (PAS domain)"/>
    <property type="match status" value="1"/>
</dbReference>
<dbReference type="PANTHER" id="PTHR42878:SF15">
    <property type="entry name" value="BACTERIOPHYTOCHROME"/>
    <property type="match status" value="1"/>
</dbReference>
<evidence type="ECO:0000256" key="7">
    <source>
        <dbReference type="SAM" id="Coils"/>
    </source>
</evidence>
<organism evidence="9 10">
    <name type="scientific">Hymenobacter jeongseonensis</name>
    <dbReference type="NCBI Taxonomy" id="2791027"/>
    <lineage>
        <taxon>Bacteria</taxon>
        <taxon>Pseudomonadati</taxon>
        <taxon>Bacteroidota</taxon>
        <taxon>Cytophagia</taxon>
        <taxon>Cytophagales</taxon>
        <taxon>Hymenobacteraceae</taxon>
        <taxon>Hymenobacter</taxon>
    </lineage>
</organism>
<evidence type="ECO:0000256" key="4">
    <source>
        <dbReference type="ARBA" id="ARBA00022679"/>
    </source>
</evidence>
<dbReference type="SMART" id="SM00091">
    <property type="entry name" value="PAS"/>
    <property type="match status" value="2"/>
</dbReference>
<keyword evidence="3" id="KW-0597">Phosphoprotein</keyword>
<dbReference type="RefSeq" id="WP_196283999.1">
    <property type="nucleotide sequence ID" value="NZ_JADQDQ010000015.1"/>
</dbReference>
<dbReference type="Gene3D" id="1.10.287.130">
    <property type="match status" value="1"/>
</dbReference>
<keyword evidence="6" id="KW-0472">Membrane</keyword>
<dbReference type="InterPro" id="IPR005467">
    <property type="entry name" value="His_kinase_dom"/>
</dbReference>
<keyword evidence="7" id="KW-0175">Coiled coil</keyword>
<dbReference type="InterPro" id="IPR003594">
    <property type="entry name" value="HATPase_dom"/>
</dbReference>
<dbReference type="InterPro" id="IPR004358">
    <property type="entry name" value="Sig_transdc_His_kin-like_C"/>
</dbReference>
<dbReference type="InterPro" id="IPR003661">
    <property type="entry name" value="HisK_dim/P_dom"/>
</dbReference>
<evidence type="ECO:0000256" key="6">
    <source>
        <dbReference type="ARBA" id="ARBA00023136"/>
    </source>
</evidence>